<gene>
    <name evidence="2" type="primary">UBA2_1</name>
    <name evidence="2" type="ORF">E2C01_038344</name>
</gene>
<dbReference type="InterPro" id="IPR000594">
    <property type="entry name" value="ThiF_NAD_FAD-bd"/>
</dbReference>
<feature type="domain" description="THIF-type NAD/FAD binding fold" evidence="1">
    <location>
        <begin position="49"/>
        <end position="97"/>
    </location>
</feature>
<dbReference type="PANTHER" id="PTHR10953">
    <property type="entry name" value="UBIQUITIN-ACTIVATING ENZYME E1"/>
    <property type="match status" value="1"/>
</dbReference>
<comment type="caution">
    <text evidence="2">The sequence shown here is derived from an EMBL/GenBank/DDBJ whole genome shotgun (WGS) entry which is preliminary data.</text>
</comment>
<dbReference type="EMBL" id="VSRR010006387">
    <property type="protein sequence ID" value="MPC44666.1"/>
    <property type="molecule type" value="Genomic_DNA"/>
</dbReference>
<dbReference type="PANTHER" id="PTHR10953:SF5">
    <property type="entry name" value="SUMO-ACTIVATING ENZYME SUBUNIT 2"/>
    <property type="match status" value="1"/>
</dbReference>
<name>A0A5B7FGZ4_PORTR</name>
<proteinExistence type="predicted"/>
<dbReference type="InterPro" id="IPR045886">
    <property type="entry name" value="ThiF/MoeB/HesA"/>
</dbReference>
<dbReference type="Gene3D" id="3.40.50.720">
    <property type="entry name" value="NAD(P)-binding Rossmann-like Domain"/>
    <property type="match status" value="1"/>
</dbReference>
<sequence length="100" mass="11386">MLLPYLLQWGLLITHIYILSYFSNPFSGFPKVEVPLAFCPCQLEGPEEIDLDTIDVSNLNRQFLFQKCHVGRSKAEVAKESALRFNPKAKIVAHHDSVLK</sequence>
<dbReference type="AlphaFoldDB" id="A0A5B7FGZ4"/>
<dbReference type="Pfam" id="PF00899">
    <property type="entry name" value="ThiF"/>
    <property type="match status" value="1"/>
</dbReference>
<dbReference type="Proteomes" id="UP000324222">
    <property type="component" value="Unassembled WGS sequence"/>
</dbReference>
<evidence type="ECO:0000313" key="2">
    <source>
        <dbReference type="EMBL" id="MPC44666.1"/>
    </source>
</evidence>
<accession>A0A5B7FGZ4</accession>
<reference evidence="2 3" key="1">
    <citation type="submission" date="2019-05" db="EMBL/GenBank/DDBJ databases">
        <title>Another draft genome of Portunus trituberculatus and its Hox gene families provides insights of decapod evolution.</title>
        <authorList>
            <person name="Jeong J.-H."/>
            <person name="Song I."/>
            <person name="Kim S."/>
            <person name="Choi T."/>
            <person name="Kim D."/>
            <person name="Ryu S."/>
            <person name="Kim W."/>
        </authorList>
    </citation>
    <scope>NUCLEOTIDE SEQUENCE [LARGE SCALE GENOMIC DNA]</scope>
    <source>
        <tissue evidence="2">Muscle</tissue>
    </source>
</reference>
<keyword evidence="3" id="KW-1185">Reference proteome</keyword>
<dbReference type="InterPro" id="IPR035985">
    <property type="entry name" value="Ubiquitin-activating_enz"/>
</dbReference>
<dbReference type="GO" id="GO:0016925">
    <property type="term" value="P:protein sumoylation"/>
    <property type="evidence" value="ECO:0007669"/>
    <property type="project" value="TreeGrafter"/>
</dbReference>
<dbReference type="GO" id="GO:0019948">
    <property type="term" value="F:SUMO activating enzyme activity"/>
    <property type="evidence" value="ECO:0007669"/>
    <property type="project" value="TreeGrafter"/>
</dbReference>
<organism evidence="2 3">
    <name type="scientific">Portunus trituberculatus</name>
    <name type="common">Swimming crab</name>
    <name type="synonym">Neptunus trituberculatus</name>
    <dbReference type="NCBI Taxonomy" id="210409"/>
    <lineage>
        <taxon>Eukaryota</taxon>
        <taxon>Metazoa</taxon>
        <taxon>Ecdysozoa</taxon>
        <taxon>Arthropoda</taxon>
        <taxon>Crustacea</taxon>
        <taxon>Multicrustacea</taxon>
        <taxon>Malacostraca</taxon>
        <taxon>Eumalacostraca</taxon>
        <taxon>Eucarida</taxon>
        <taxon>Decapoda</taxon>
        <taxon>Pleocyemata</taxon>
        <taxon>Brachyura</taxon>
        <taxon>Eubrachyura</taxon>
        <taxon>Portunoidea</taxon>
        <taxon>Portunidae</taxon>
        <taxon>Portuninae</taxon>
        <taxon>Portunus</taxon>
    </lineage>
</organism>
<protein>
    <submittedName>
        <fullName evidence="2">SUMO-activating enzyme subunit 2</fullName>
    </submittedName>
</protein>
<dbReference type="GO" id="GO:0005737">
    <property type="term" value="C:cytoplasm"/>
    <property type="evidence" value="ECO:0007669"/>
    <property type="project" value="TreeGrafter"/>
</dbReference>
<dbReference type="GO" id="GO:0031510">
    <property type="term" value="C:SUMO activating enzyme complex"/>
    <property type="evidence" value="ECO:0007669"/>
    <property type="project" value="TreeGrafter"/>
</dbReference>
<evidence type="ECO:0000313" key="3">
    <source>
        <dbReference type="Proteomes" id="UP000324222"/>
    </source>
</evidence>
<evidence type="ECO:0000259" key="1">
    <source>
        <dbReference type="Pfam" id="PF00899"/>
    </source>
</evidence>
<dbReference type="OrthoDB" id="10255449at2759"/>
<dbReference type="SUPFAM" id="SSF69572">
    <property type="entry name" value="Activating enzymes of the ubiquitin-like proteins"/>
    <property type="match status" value="1"/>
</dbReference>